<proteinExistence type="predicted"/>
<dbReference type="SUPFAM" id="SSF52833">
    <property type="entry name" value="Thioredoxin-like"/>
    <property type="match status" value="1"/>
</dbReference>
<dbReference type="InterPro" id="IPR013766">
    <property type="entry name" value="Thioredoxin_domain"/>
</dbReference>
<dbReference type="EMBL" id="FNNJ01000001">
    <property type="protein sequence ID" value="SDW24501.1"/>
    <property type="molecule type" value="Genomic_DNA"/>
</dbReference>
<evidence type="ECO:0000313" key="3">
    <source>
        <dbReference type="Proteomes" id="UP000199595"/>
    </source>
</evidence>
<sequence length="145" mass="16231">MKNLKVLVVAIISLVAVSCGNKKESKVEEVIAKNNVIEVIDFHSTHRCVTCKSIESNTKHTLDTYFAKELKEGKITLQVIDVDAKENYKIAEKFEATGTALIVNVVKDGKEEKIDLTDFAFSNGRDTKAFSDQLKVKIEEQLNKI</sequence>
<evidence type="ECO:0000313" key="2">
    <source>
        <dbReference type="EMBL" id="SDW24501.1"/>
    </source>
</evidence>
<gene>
    <name evidence="2" type="ORF">SAMN05444411_101347</name>
</gene>
<protein>
    <submittedName>
        <fullName evidence="2">Thioredoxin</fullName>
    </submittedName>
</protein>
<dbReference type="STRING" id="762486.SAMN05444411_101347"/>
<keyword evidence="3" id="KW-1185">Reference proteome</keyword>
<dbReference type="AlphaFoldDB" id="A0A1H2RYE0"/>
<dbReference type="Proteomes" id="UP000199595">
    <property type="component" value="Unassembled WGS sequence"/>
</dbReference>
<dbReference type="NCBIfam" id="NF040494">
    <property type="entry name" value="nitrored_ArsF"/>
    <property type="match status" value="1"/>
</dbReference>
<dbReference type="OrthoDB" id="5524063at2"/>
<accession>A0A1H2RYE0</accession>
<dbReference type="Gene3D" id="3.40.30.10">
    <property type="entry name" value="Glutaredoxin"/>
    <property type="match status" value="1"/>
</dbReference>
<dbReference type="PROSITE" id="PS51257">
    <property type="entry name" value="PROKAR_LIPOPROTEIN"/>
    <property type="match status" value="1"/>
</dbReference>
<dbReference type="InterPro" id="IPR036249">
    <property type="entry name" value="Thioredoxin-like_sf"/>
</dbReference>
<dbReference type="InterPro" id="IPR047698">
    <property type="entry name" value="ArsF-like"/>
</dbReference>
<organism evidence="2 3">
    <name type="scientific">Lutibacter oricola</name>
    <dbReference type="NCBI Taxonomy" id="762486"/>
    <lineage>
        <taxon>Bacteria</taxon>
        <taxon>Pseudomonadati</taxon>
        <taxon>Bacteroidota</taxon>
        <taxon>Flavobacteriia</taxon>
        <taxon>Flavobacteriales</taxon>
        <taxon>Flavobacteriaceae</taxon>
        <taxon>Lutibacter</taxon>
    </lineage>
</organism>
<dbReference type="Pfam" id="PF00085">
    <property type="entry name" value="Thioredoxin"/>
    <property type="match status" value="1"/>
</dbReference>
<evidence type="ECO:0000259" key="1">
    <source>
        <dbReference type="Pfam" id="PF00085"/>
    </source>
</evidence>
<dbReference type="RefSeq" id="WP_090119085.1">
    <property type="nucleotide sequence ID" value="NZ_FNNJ01000001.1"/>
</dbReference>
<name>A0A1H2RYE0_9FLAO</name>
<reference evidence="2 3" key="1">
    <citation type="submission" date="2016-10" db="EMBL/GenBank/DDBJ databases">
        <authorList>
            <person name="de Groot N.N."/>
        </authorList>
    </citation>
    <scope>NUCLEOTIDE SEQUENCE [LARGE SCALE GENOMIC DNA]</scope>
    <source>
        <strain evidence="2 3">DSM 24956</strain>
    </source>
</reference>
<feature type="domain" description="Thioredoxin" evidence="1">
    <location>
        <begin position="24"/>
        <end position="111"/>
    </location>
</feature>